<sequence>MSLNYKNSTEAFSQYLQSMVKLEELQKMTDDLDKELEDSQRVMAEMKTMFDSIPNTQSNMSDQNSGLRHEDLSQFLLANVPKLLMPDMPENTVDVDLDNVIAMMKCYAEDLRKNFVVPQPQKEQPHVKIENINLEPYATSLDHLVNRLAKIKLNKNIANNKNMELEAKLTQLCDDVNMFTQMVQAKTKLGEVNKNWTPAEQNTTALQYDDLINKLLMGINEVTYLLKNKN</sequence>
<reference evidence="2" key="1">
    <citation type="submission" date="2021-09" db="EMBL/GenBank/DDBJ databases">
        <authorList>
            <person name="Martin H S."/>
        </authorList>
    </citation>
    <scope>NUCLEOTIDE SEQUENCE</scope>
</reference>
<protein>
    <submittedName>
        <fullName evidence="2">(African queen) hypothetical protein</fullName>
    </submittedName>
</protein>
<gene>
    <name evidence="2" type="ORF">DCHRY22_LOCUS11294</name>
</gene>
<accession>A0A8J2R9R9</accession>
<name>A0A8J2R9R9_9NEOP</name>
<keyword evidence="1" id="KW-0175">Coiled coil</keyword>
<dbReference type="Proteomes" id="UP000789524">
    <property type="component" value="Unassembled WGS sequence"/>
</dbReference>
<evidence type="ECO:0000313" key="2">
    <source>
        <dbReference type="EMBL" id="CAG9575377.1"/>
    </source>
</evidence>
<dbReference type="AlphaFoldDB" id="A0A8J2R9R9"/>
<evidence type="ECO:0000256" key="1">
    <source>
        <dbReference type="SAM" id="Coils"/>
    </source>
</evidence>
<feature type="coiled-coil region" evidence="1">
    <location>
        <begin position="141"/>
        <end position="175"/>
    </location>
</feature>
<organism evidence="2 3">
    <name type="scientific">Danaus chrysippus</name>
    <name type="common">African queen</name>
    <dbReference type="NCBI Taxonomy" id="151541"/>
    <lineage>
        <taxon>Eukaryota</taxon>
        <taxon>Metazoa</taxon>
        <taxon>Ecdysozoa</taxon>
        <taxon>Arthropoda</taxon>
        <taxon>Hexapoda</taxon>
        <taxon>Insecta</taxon>
        <taxon>Pterygota</taxon>
        <taxon>Neoptera</taxon>
        <taxon>Endopterygota</taxon>
        <taxon>Lepidoptera</taxon>
        <taxon>Glossata</taxon>
        <taxon>Ditrysia</taxon>
        <taxon>Papilionoidea</taxon>
        <taxon>Nymphalidae</taxon>
        <taxon>Danainae</taxon>
        <taxon>Danaini</taxon>
        <taxon>Danaina</taxon>
        <taxon>Danaus</taxon>
        <taxon>Anosia</taxon>
    </lineage>
</organism>
<dbReference type="OrthoDB" id="7433254at2759"/>
<keyword evidence="3" id="KW-1185">Reference proteome</keyword>
<dbReference type="EMBL" id="CAKASE010000074">
    <property type="protein sequence ID" value="CAG9575377.1"/>
    <property type="molecule type" value="Genomic_DNA"/>
</dbReference>
<comment type="caution">
    <text evidence="2">The sequence shown here is derived from an EMBL/GenBank/DDBJ whole genome shotgun (WGS) entry which is preliminary data.</text>
</comment>
<proteinExistence type="predicted"/>
<evidence type="ECO:0000313" key="3">
    <source>
        <dbReference type="Proteomes" id="UP000789524"/>
    </source>
</evidence>